<sequence length="125" mass="13858">MRKTSLKRHLLLTTQQQKEPAELLAQALWVQVCVPVLGMDVHARKRALTHMSVGVRVCADSSAHGTGACVCLWAAVEMCVQCTVGWHTRVDQMWAESQEAGLPRWQVAQEHTCLSSRWASCCKSG</sequence>
<dbReference type="AlphaFoldDB" id="A0A7J8B7I9"/>
<keyword evidence="2" id="KW-1185">Reference proteome</keyword>
<protein>
    <submittedName>
        <fullName evidence="1">Uncharacterized protein</fullName>
    </submittedName>
</protein>
<dbReference type="Proteomes" id="UP000550707">
    <property type="component" value="Unassembled WGS sequence"/>
</dbReference>
<evidence type="ECO:0000313" key="2">
    <source>
        <dbReference type="Proteomes" id="UP000550707"/>
    </source>
</evidence>
<gene>
    <name evidence="1" type="ORF">HJG59_010488</name>
</gene>
<accession>A0A7J8B7I9</accession>
<dbReference type="EMBL" id="JACASF010000037">
    <property type="protein sequence ID" value="KAF6394823.1"/>
    <property type="molecule type" value="Genomic_DNA"/>
</dbReference>
<reference evidence="1 2" key="1">
    <citation type="journal article" date="2020" name="Nature">
        <title>Six reference-quality genomes reveal evolution of bat adaptations.</title>
        <authorList>
            <person name="Jebb D."/>
            <person name="Huang Z."/>
            <person name="Pippel M."/>
            <person name="Hughes G.M."/>
            <person name="Lavrichenko K."/>
            <person name="Devanna P."/>
            <person name="Winkler S."/>
            <person name="Jermiin L.S."/>
            <person name="Skirmuntt E.C."/>
            <person name="Katzourakis A."/>
            <person name="Burkitt-Gray L."/>
            <person name="Ray D.A."/>
            <person name="Sullivan K.A.M."/>
            <person name="Roscito J.G."/>
            <person name="Kirilenko B.M."/>
            <person name="Davalos L.M."/>
            <person name="Corthals A.P."/>
            <person name="Power M.L."/>
            <person name="Jones G."/>
            <person name="Ransome R.D."/>
            <person name="Dechmann D.K.N."/>
            <person name="Locatelli A.G."/>
            <person name="Puechmaille S.J."/>
            <person name="Fedrigo O."/>
            <person name="Jarvis E.D."/>
            <person name="Hiller M."/>
            <person name="Vernes S.C."/>
            <person name="Myers E.W."/>
            <person name="Teeling E.C."/>
        </authorList>
    </citation>
    <scope>NUCLEOTIDE SEQUENCE [LARGE SCALE GENOMIC DNA]</scope>
    <source>
        <strain evidence="1">MMolMol1</strain>
        <tissue evidence="1">Muscle</tissue>
    </source>
</reference>
<comment type="caution">
    <text evidence="1">The sequence shown here is derived from an EMBL/GenBank/DDBJ whole genome shotgun (WGS) entry which is preliminary data.</text>
</comment>
<proteinExistence type="predicted"/>
<organism evidence="1 2">
    <name type="scientific">Molossus molossus</name>
    <name type="common">Pallas' mastiff bat</name>
    <name type="synonym">Vespertilio molossus</name>
    <dbReference type="NCBI Taxonomy" id="27622"/>
    <lineage>
        <taxon>Eukaryota</taxon>
        <taxon>Metazoa</taxon>
        <taxon>Chordata</taxon>
        <taxon>Craniata</taxon>
        <taxon>Vertebrata</taxon>
        <taxon>Euteleostomi</taxon>
        <taxon>Mammalia</taxon>
        <taxon>Eutheria</taxon>
        <taxon>Laurasiatheria</taxon>
        <taxon>Chiroptera</taxon>
        <taxon>Yangochiroptera</taxon>
        <taxon>Molossidae</taxon>
        <taxon>Molossus</taxon>
    </lineage>
</organism>
<dbReference type="InParanoid" id="A0A7J8B7I9"/>
<evidence type="ECO:0000313" key="1">
    <source>
        <dbReference type="EMBL" id="KAF6394823.1"/>
    </source>
</evidence>
<name>A0A7J8B7I9_MOLMO</name>